<protein>
    <recommendedName>
        <fullName evidence="3">Metal-binding protein</fullName>
    </recommendedName>
</protein>
<dbReference type="EMBL" id="PTIS01000004">
    <property type="protein sequence ID" value="PPK48804.1"/>
    <property type="molecule type" value="Genomic_DNA"/>
</dbReference>
<dbReference type="STRING" id="37659.GCA_000703125_00845"/>
<gene>
    <name evidence="1" type="ORF">BD821_10464</name>
</gene>
<dbReference type="AlphaFoldDB" id="A0A2S6FZ19"/>
<evidence type="ECO:0000313" key="1">
    <source>
        <dbReference type="EMBL" id="PPK48804.1"/>
    </source>
</evidence>
<name>A0A2S6FZ19_9CLOT</name>
<evidence type="ECO:0008006" key="3">
    <source>
        <dbReference type="Google" id="ProtNLM"/>
    </source>
</evidence>
<proteinExistence type="predicted"/>
<sequence length="81" mass="9206">MMTIRDIMKYIESEYKVINQTPCEVCGGEYLTEDLDITLVDGVPFDVCDCVCASCGYIKSFMFTAPFVEEDNGLEIIKRMN</sequence>
<organism evidence="1 2">
    <name type="scientific">Clostridium algidicarnis DSM 15099</name>
    <dbReference type="NCBI Taxonomy" id="1121295"/>
    <lineage>
        <taxon>Bacteria</taxon>
        <taxon>Bacillati</taxon>
        <taxon>Bacillota</taxon>
        <taxon>Clostridia</taxon>
        <taxon>Eubacteriales</taxon>
        <taxon>Clostridiaceae</taxon>
        <taxon>Clostridium</taxon>
    </lineage>
</organism>
<reference evidence="1 2" key="1">
    <citation type="submission" date="2018-02" db="EMBL/GenBank/DDBJ databases">
        <title>Genomic Encyclopedia of Archaeal and Bacterial Type Strains, Phase II (KMG-II): from individual species to whole genera.</title>
        <authorList>
            <person name="Goeker M."/>
        </authorList>
    </citation>
    <scope>NUCLEOTIDE SEQUENCE [LARGE SCALE GENOMIC DNA]</scope>
    <source>
        <strain evidence="1 2">DSM 15099</strain>
    </source>
</reference>
<dbReference type="Proteomes" id="UP000239863">
    <property type="component" value="Unassembled WGS sequence"/>
</dbReference>
<accession>A0A2S6FZ19</accession>
<comment type="caution">
    <text evidence="1">The sequence shown here is derived from an EMBL/GenBank/DDBJ whole genome shotgun (WGS) entry which is preliminary data.</text>
</comment>
<evidence type="ECO:0000313" key="2">
    <source>
        <dbReference type="Proteomes" id="UP000239863"/>
    </source>
</evidence>